<dbReference type="InterPro" id="IPR036640">
    <property type="entry name" value="ABC1_TM_sf"/>
</dbReference>
<comment type="similarity">
    <text evidence="1">Belongs to the ABC transporter superfamily. ABCD family. Peroxisomal fatty acyl CoA transporter (TC 3.A.1.203) subfamily.</text>
</comment>
<evidence type="ECO:0000256" key="7">
    <source>
        <dbReference type="ARBA" id="ARBA00023136"/>
    </source>
</evidence>
<dbReference type="GO" id="GO:0005524">
    <property type="term" value="F:ATP binding"/>
    <property type="evidence" value="ECO:0007669"/>
    <property type="project" value="UniProtKB-KW"/>
</dbReference>
<dbReference type="Gene3D" id="1.20.1560.10">
    <property type="entry name" value="ABC transporter type 1, transmembrane domain"/>
    <property type="match status" value="1"/>
</dbReference>
<evidence type="ECO:0000256" key="1">
    <source>
        <dbReference type="ARBA" id="ARBA00008575"/>
    </source>
</evidence>
<name>A0A507EP91_9FUNG</name>
<gene>
    <name evidence="11" type="ORF">CcCBS67573_g08263</name>
</gene>
<dbReference type="InterPro" id="IPR011527">
    <property type="entry name" value="ABC1_TM_dom"/>
</dbReference>
<evidence type="ECO:0000256" key="9">
    <source>
        <dbReference type="SAM" id="Phobius"/>
    </source>
</evidence>
<evidence type="ECO:0000313" key="11">
    <source>
        <dbReference type="EMBL" id="TPX64998.1"/>
    </source>
</evidence>
<organism evidence="11 12">
    <name type="scientific">Chytriomyces confervae</name>
    <dbReference type="NCBI Taxonomy" id="246404"/>
    <lineage>
        <taxon>Eukaryota</taxon>
        <taxon>Fungi</taxon>
        <taxon>Fungi incertae sedis</taxon>
        <taxon>Chytridiomycota</taxon>
        <taxon>Chytridiomycota incertae sedis</taxon>
        <taxon>Chytridiomycetes</taxon>
        <taxon>Chytridiales</taxon>
        <taxon>Chytriomycetaceae</taxon>
        <taxon>Chytriomyces</taxon>
    </lineage>
</organism>
<feature type="region of interest" description="Disordered" evidence="8">
    <location>
        <begin position="146"/>
        <end position="194"/>
    </location>
</feature>
<keyword evidence="7 9" id="KW-0472">Membrane</keyword>
<evidence type="ECO:0000256" key="6">
    <source>
        <dbReference type="ARBA" id="ARBA00022989"/>
    </source>
</evidence>
<dbReference type="InterPro" id="IPR017871">
    <property type="entry name" value="ABC_transporter-like_CS"/>
</dbReference>
<feature type="transmembrane region" description="Helical" evidence="9">
    <location>
        <begin position="45"/>
        <end position="70"/>
    </location>
</feature>
<dbReference type="GO" id="GO:0016887">
    <property type="term" value="F:ATP hydrolysis activity"/>
    <property type="evidence" value="ECO:0007669"/>
    <property type="project" value="InterPro"/>
</dbReference>
<evidence type="ECO:0000256" key="4">
    <source>
        <dbReference type="ARBA" id="ARBA00022741"/>
    </source>
</evidence>
<evidence type="ECO:0000256" key="3">
    <source>
        <dbReference type="ARBA" id="ARBA00022692"/>
    </source>
</evidence>
<dbReference type="EMBL" id="QEAP01000515">
    <property type="protein sequence ID" value="TPX64998.1"/>
    <property type="molecule type" value="Genomic_DNA"/>
</dbReference>
<comment type="caution">
    <text evidence="11">The sequence shown here is derived from an EMBL/GenBank/DDBJ whole genome shotgun (WGS) entry which is preliminary data.</text>
</comment>
<dbReference type="Pfam" id="PF00005">
    <property type="entry name" value="ABC_tran"/>
    <property type="match status" value="2"/>
</dbReference>
<dbReference type="Pfam" id="PF06472">
    <property type="entry name" value="ABC_membrane_2"/>
    <property type="match status" value="2"/>
</dbReference>
<accession>A0A507EP91</accession>
<keyword evidence="4" id="KW-0547">Nucleotide-binding</keyword>
<dbReference type="InterPro" id="IPR027417">
    <property type="entry name" value="P-loop_NTPase"/>
</dbReference>
<feature type="transmembrane region" description="Helical" evidence="9">
    <location>
        <begin position="20"/>
        <end position="39"/>
    </location>
</feature>
<keyword evidence="3 9" id="KW-0812">Transmembrane</keyword>
<dbReference type="GO" id="GO:0007031">
    <property type="term" value="P:peroxisome organization"/>
    <property type="evidence" value="ECO:0007669"/>
    <property type="project" value="TreeGrafter"/>
</dbReference>
<evidence type="ECO:0000256" key="2">
    <source>
        <dbReference type="ARBA" id="ARBA00022448"/>
    </source>
</evidence>
<feature type="compositionally biased region" description="Acidic residues" evidence="8">
    <location>
        <begin position="155"/>
        <end position="172"/>
    </location>
</feature>
<evidence type="ECO:0000256" key="8">
    <source>
        <dbReference type="SAM" id="MobiDB-lite"/>
    </source>
</evidence>
<dbReference type="STRING" id="246404.A0A507EP91"/>
<dbReference type="SUPFAM" id="SSF52540">
    <property type="entry name" value="P-loop containing nucleoside triphosphate hydrolases"/>
    <property type="match status" value="1"/>
</dbReference>
<feature type="transmembrane region" description="Helical" evidence="9">
    <location>
        <begin position="82"/>
        <end position="103"/>
    </location>
</feature>
<keyword evidence="2" id="KW-0813">Transport</keyword>
<keyword evidence="5" id="KW-0067">ATP-binding</keyword>
<dbReference type="SMART" id="SM00382">
    <property type="entry name" value="AAA"/>
    <property type="match status" value="1"/>
</dbReference>
<evidence type="ECO:0000259" key="10">
    <source>
        <dbReference type="PROSITE" id="PS50893"/>
    </source>
</evidence>
<dbReference type="GO" id="GO:0042760">
    <property type="term" value="P:very long-chain fatty acid catabolic process"/>
    <property type="evidence" value="ECO:0007669"/>
    <property type="project" value="TreeGrafter"/>
</dbReference>
<dbReference type="Proteomes" id="UP000320333">
    <property type="component" value="Unassembled WGS sequence"/>
</dbReference>
<keyword evidence="6 9" id="KW-1133">Transmembrane helix</keyword>
<dbReference type="AlphaFoldDB" id="A0A507EP91"/>
<evidence type="ECO:0000256" key="5">
    <source>
        <dbReference type="ARBA" id="ARBA00022840"/>
    </source>
</evidence>
<dbReference type="InterPro" id="IPR003593">
    <property type="entry name" value="AAA+_ATPase"/>
</dbReference>
<dbReference type="PANTHER" id="PTHR11384:SF59">
    <property type="entry name" value="LYSOSOMAL COBALAMIN TRANSPORTER ABCD4"/>
    <property type="match status" value="1"/>
</dbReference>
<feature type="domain" description="ABC transporter" evidence="10">
    <location>
        <begin position="497"/>
        <end position="811"/>
    </location>
</feature>
<keyword evidence="12" id="KW-1185">Reference proteome</keyword>
<dbReference type="GO" id="GO:0140359">
    <property type="term" value="F:ABC-type transporter activity"/>
    <property type="evidence" value="ECO:0007669"/>
    <property type="project" value="InterPro"/>
</dbReference>
<dbReference type="InterPro" id="IPR003439">
    <property type="entry name" value="ABC_transporter-like_ATP-bd"/>
</dbReference>
<dbReference type="InterPro" id="IPR050835">
    <property type="entry name" value="ABC_transporter_sub-D"/>
</dbReference>
<reference evidence="11 12" key="1">
    <citation type="journal article" date="2019" name="Sci. Rep.">
        <title>Comparative genomics of chytrid fungi reveal insights into the obligate biotrophic and pathogenic lifestyle of Synchytrium endobioticum.</title>
        <authorList>
            <person name="van de Vossenberg B.T.L.H."/>
            <person name="Warris S."/>
            <person name="Nguyen H.D.T."/>
            <person name="van Gent-Pelzer M.P.E."/>
            <person name="Joly D.L."/>
            <person name="van de Geest H.C."/>
            <person name="Bonants P.J.M."/>
            <person name="Smith D.S."/>
            <person name="Levesque C.A."/>
            <person name="van der Lee T.A.J."/>
        </authorList>
    </citation>
    <scope>NUCLEOTIDE SEQUENCE [LARGE SCALE GENOMIC DNA]</scope>
    <source>
        <strain evidence="11 12">CBS 675.73</strain>
    </source>
</reference>
<dbReference type="GO" id="GO:0015910">
    <property type="term" value="P:long-chain fatty acid import into peroxisome"/>
    <property type="evidence" value="ECO:0007669"/>
    <property type="project" value="TreeGrafter"/>
</dbReference>
<dbReference type="PANTHER" id="PTHR11384">
    <property type="entry name" value="ATP-BINDING CASSETTE, SUB-FAMILY D MEMBER"/>
    <property type="match status" value="1"/>
</dbReference>
<dbReference type="OrthoDB" id="422637at2759"/>
<dbReference type="Gene3D" id="3.40.50.300">
    <property type="entry name" value="P-loop containing nucleotide triphosphate hydrolases"/>
    <property type="match status" value="1"/>
</dbReference>
<dbReference type="PROSITE" id="PS00211">
    <property type="entry name" value="ABC_TRANSPORTER_1"/>
    <property type="match status" value="1"/>
</dbReference>
<dbReference type="GO" id="GO:0006635">
    <property type="term" value="P:fatty acid beta-oxidation"/>
    <property type="evidence" value="ECO:0007669"/>
    <property type="project" value="TreeGrafter"/>
</dbReference>
<feature type="compositionally biased region" description="Basic residues" evidence="8">
    <location>
        <begin position="180"/>
        <end position="194"/>
    </location>
</feature>
<evidence type="ECO:0000313" key="12">
    <source>
        <dbReference type="Proteomes" id="UP000320333"/>
    </source>
</evidence>
<dbReference type="GO" id="GO:0005324">
    <property type="term" value="F:long-chain fatty acid transmembrane transporter activity"/>
    <property type="evidence" value="ECO:0007669"/>
    <property type="project" value="TreeGrafter"/>
</dbReference>
<sequence>MRNNSKRVGHHIDAKLLQRLFRLLRIGFGRSGAVGWFGLLQARLLVPLLMTLSICGEVVVFIGGTAMSAVYPALATRDGKRFAVLITSMSALYVLDSAIKAAVQFASGLLGLCVRRALTRRLHRAYLKAGPLYAVATLLKTRLVDSSKEHNPTHEDEDVEMGDESDYEEDGPDSALLGAHTRRTRTSRRRRRSQVRSLLLDNPDQTIVQDVEKFSEMITTALGKTMTLPFLIGYYTYQVCETTQTMYTPVIISVFFVVSWLLCRRAMNPVVPAVIVKEQKEGDFRFNHVHLRTAAEPVAMMHAEAFEKRRLDTLLDVVIDATYTAIRAALPLNYWTNLTGYLGAVLSYCLVSIPVFDGTYNGKTEAEIAGIVAKHLFVSLYLIHQFTLLTNFAEQLSAYPMRSVSSYPFLFRLAQLSGLTVRISLLLETCTKVDEILTAPVHKTPSNVLRRDRRSGAPRPSQKLIETPLLQVTNLPCAPPPPFRVLYRQLYTVTGENESPRITRTAGHLTTFNKITFSIRAGQHTLITGPSGCGKTSLLRVLAHVWRHPNSSSTAILYDPSLLALSALAVGAAPVSDPSQPFNASQGSFEPVYFHPSQVMFIPQQGFATPLTPYSVSSRPSAVSTSTATYPDAAFFDTSAQTASYSGCLAALAAQLTYPAHPGETGITDADIERLLALVGLDHVVERAFCMAQEMGQEMGVDGCLEDVGSRVLGQLSGGEMQRVQIARVLYCRPRIVFMDETLSMLDAESEQRMYGLLMLVPEHDHDDAVVEAGHDDEVERRGVHAITVVSVSHSEREELKSLFSQQIVLG</sequence>
<protein>
    <recommendedName>
        <fullName evidence="10">ABC transporter domain-containing protein</fullName>
    </recommendedName>
</protein>
<proteinExistence type="inferred from homology"/>
<dbReference type="SUPFAM" id="SSF90123">
    <property type="entry name" value="ABC transporter transmembrane region"/>
    <property type="match status" value="1"/>
</dbReference>
<dbReference type="PROSITE" id="PS50893">
    <property type="entry name" value="ABC_TRANSPORTER_2"/>
    <property type="match status" value="1"/>
</dbReference>
<dbReference type="GO" id="GO:0005778">
    <property type="term" value="C:peroxisomal membrane"/>
    <property type="evidence" value="ECO:0007669"/>
    <property type="project" value="TreeGrafter"/>
</dbReference>